<evidence type="ECO:0000313" key="1">
    <source>
        <dbReference type="EMBL" id="CAG9613817.1"/>
    </source>
</evidence>
<sequence length="55" mass="6320">MNEYSLLLFDLDDTLLSSTWSHLGLIKTLEMHPRNLEGKNGVLTLLEKKDYTIAK</sequence>
<comment type="caution">
    <text evidence="1">The sequence shown here is derived from an EMBL/GenBank/DDBJ whole genome shotgun (WGS) entry which is preliminary data.</text>
</comment>
<protein>
    <submittedName>
        <fullName evidence="1">Uncharacterized protein</fullName>
    </submittedName>
</protein>
<reference evidence="1 2" key="1">
    <citation type="submission" date="2021-10" db="EMBL/GenBank/DDBJ databases">
        <authorList>
            <person name="Criscuolo A."/>
        </authorList>
    </citation>
    <scope>NUCLEOTIDE SEQUENCE [LARGE SCALE GENOMIC DNA]</scope>
    <source>
        <strain evidence="2">CIP 111899</strain>
    </source>
</reference>
<evidence type="ECO:0000313" key="2">
    <source>
        <dbReference type="Proteomes" id="UP000789423"/>
    </source>
</evidence>
<gene>
    <name evidence="1" type="ORF">BACCIP111899_03036</name>
</gene>
<proteinExistence type="predicted"/>
<name>A0ABM8YDS6_9BACI</name>
<dbReference type="Proteomes" id="UP000789423">
    <property type="component" value="Unassembled WGS sequence"/>
</dbReference>
<dbReference type="EMBL" id="CAKJTI010000017">
    <property type="protein sequence ID" value="CAG9613817.1"/>
    <property type="molecule type" value="Genomic_DNA"/>
</dbReference>
<accession>A0ABM8YDS6</accession>
<organism evidence="1 2">
    <name type="scientific">Bacillus rhizoplanae</name>
    <dbReference type="NCBI Taxonomy" id="2880966"/>
    <lineage>
        <taxon>Bacteria</taxon>
        <taxon>Bacillati</taxon>
        <taxon>Bacillota</taxon>
        <taxon>Bacilli</taxon>
        <taxon>Bacillales</taxon>
        <taxon>Bacillaceae</taxon>
        <taxon>Bacillus</taxon>
    </lineage>
</organism>
<keyword evidence="2" id="KW-1185">Reference proteome</keyword>